<feature type="binding site" evidence="10">
    <location>
        <position position="249"/>
    </location>
    <ligand>
        <name>UDP-N-acetyl-alpha-D-glucosamine</name>
        <dbReference type="ChEBI" id="CHEBI:57705"/>
    </ligand>
</feature>
<evidence type="ECO:0000256" key="1">
    <source>
        <dbReference type="ARBA" id="ARBA00022475"/>
    </source>
</evidence>
<feature type="binding site" evidence="10">
    <location>
        <begin position="13"/>
        <end position="15"/>
    </location>
    <ligand>
        <name>UDP-N-acetyl-alpha-D-glucosamine</name>
        <dbReference type="ChEBI" id="CHEBI:57705"/>
    </ligand>
</feature>
<dbReference type="PATRIC" id="fig|1249552.3.peg.2308"/>
<dbReference type="GO" id="GO:0051301">
    <property type="term" value="P:cell division"/>
    <property type="evidence" value="ECO:0007669"/>
    <property type="project" value="UniProtKB-KW"/>
</dbReference>
<dbReference type="EC" id="2.4.1.227" evidence="10"/>
<dbReference type="UniPathway" id="UPA00219"/>
<keyword evidence="8 10" id="KW-0131">Cell cycle</keyword>
<dbReference type="GO" id="GO:0005975">
    <property type="term" value="P:carbohydrate metabolic process"/>
    <property type="evidence" value="ECO:0007669"/>
    <property type="project" value="InterPro"/>
</dbReference>
<evidence type="ECO:0000256" key="10">
    <source>
        <dbReference type="HAMAP-Rule" id="MF_00033"/>
    </source>
</evidence>
<dbReference type="HAMAP" id="MF_00033">
    <property type="entry name" value="MurG"/>
    <property type="match status" value="1"/>
</dbReference>
<feature type="binding site" evidence="10">
    <location>
        <position position="191"/>
    </location>
    <ligand>
        <name>UDP-N-acetyl-alpha-D-glucosamine</name>
        <dbReference type="ChEBI" id="CHEBI:57705"/>
    </ligand>
</feature>
<dbReference type="GO" id="GO:0050511">
    <property type="term" value="F:undecaprenyldiphospho-muramoylpentapeptide beta-N-acetylglucosaminyltransferase activity"/>
    <property type="evidence" value="ECO:0007669"/>
    <property type="project" value="UniProtKB-UniRule"/>
</dbReference>
<dbReference type="GO" id="GO:0071555">
    <property type="term" value="P:cell wall organization"/>
    <property type="evidence" value="ECO:0007669"/>
    <property type="project" value="UniProtKB-KW"/>
</dbReference>
<evidence type="ECO:0000256" key="7">
    <source>
        <dbReference type="ARBA" id="ARBA00023136"/>
    </source>
</evidence>
<keyword evidence="2 10" id="KW-0132">Cell division</keyword>
<protein>
    <recommendedName>
        <fullName evidence="10">UDP-N-acetylglucosamine--N-acetylmuramyl-(pentapeptide) pyrophosphoryl-undecaprenol N-acetylglucosamine transferase</fullName>
        <ecNumber evidence="10">2.4.1.227</ecNumber>
    </recommendedName>
    <alternativeName>
        <fullName evidence="10">Undecaprenyl-PP-MurNAc-pentapeptide-UDPGlcNAc GlcNAc transferase</fullName>
    </alternativeName>
</protein>
<comment type="function">
    <text evidence="10">Cell wall formation. Catalyzes the transfer of a GlcNAc subunit on undecaprenyl-pyrophosphoryl-MurNAc-pentapeptide (lipid intermediate I) to form undecaprenyl-pyrophosphoryl-MurNAc-(pentapeptide)GlcNAc (lipid intermediate II).</text>
</comment>
<evidence type="ECO:0000256" key="4">
    <source>
        <dbReference type="ARBA" id="ARBA00022679"/>
    </source>
</evidence>
<evidence type="ECO:0000313" key="13">
    <source>
        <dbReference type="EMBL" id="ALO46930.1"/>
    </source>
</evidence>
<feature type="binding site" evidence="10">
    <location>
        <position position="125"/>
    </location>
    <ligand>
        <name>UDP-N-acetyl-alpha-D-glucosamine</name>
        <dbReference type="ChEBI" id="CHEBI:57705"/>
    </ligand>
</feature>
<comment type="pathway">
    <text evidence="10">Cell wall biogenesis; peptidoglycan biosynthesis.</text>
</comment>
<dbReference type="PANTHER" id="PTHR21015:SF22">
    <property type="entry name" value="GLYCOSYLTRANSFERASE"/>
    <property type="match status" value="1"/>
</dbReference>
<reference evidence="13 14" key="1">
    <citation type="submission" date="2015-11" db="EMBL/GenBank/DDBJ databases">
        <authorList>
            <person name="Zhang Y."/>
            <person name="Guo Z."/>
        </authorList>
    </citation>
    <scope>NUCLEOTIDE SEQUENCE [LARGE SCALE GENOMIC DNA]</scope>
    <source>
        <strain evidence="13 14">KCTC 32221</strain>
    </source>
</reference>
<sequence>MSSPTVLIMAAGTGGHIFPALSVARRLQSEGINVEWLGTPTGMENDVLSGTNIVLHQLPVRGLRGKRLISLLSAPIMLLTSLWAALKVMKQIKPCCVLGMGGYVAGPGGLAAWLSRRPLVLHEQNSVAGTTNRILVPFAQAVLQSFTGTFKPSKKLVSSGNPVRADIEALYSVQRSFCKDGKLHVLVIGGSLGAANLNTHVIEAVSRVKPELDIEVWHQTGRQKYQSAMDMCQRYKLSESDAYRLAPFIDDMAEAYQWADLIICRAGAGTLSELAVAGLPSVLVPYPYAIDDHQTANARHLSDAGAAVLIADHMLDSGQLAQLLQSFAADPARLQTMSVAARAAAHPDACARVARVCQEVCHVA</sequence>
<keyword evidence="4 10" id="KW-0808">Transferase</keyword>
<dbReference type="EMBL" id="CP013189">
    <property type="protein sequence ID" value="ALO46930.1"/>
    <property type="molecule type" value="Genomic_DNA"/>
</dbReference>
<dbReference type="PANTHER" id="PTHR21015">
    <property type="entry name" value="UDP-N-ACETYLGLUCOSAMINE--N-ACETYLMURAMYL-(PENTAPEPTIDE) PYROPHOSPHORYL-UNDECAPRENOL N-ACETYLGLUCOSAMINE TRANSFERASE 1"/>
    <property type="match status" value="1"/>
</dbReference>
<evidence type="ECO:0000313" key="14">
    <source>
        <dbReference type="Proteomes" id="UP000065641"/>
    </source>
</evidence>
<dbReference type="STRING" id="1249552.PS2015_2295"/>
<dbReference type="AlphaFoldDB" id="A0A0S2KG46"/>
<dbReference type="SUPFAM" id="SSF53756">
    <property type="entry name" value="UDP-Glycosyltransferase/glycogen phosphorylase"/>
    <property type="match status" value="1"/>
</dbReference>
<keyword evidence="1 10" id="KW-1003">Cell membrane</keyword>
<keyword evidence="7 10" id="KW-0472">Membrane</keyword>
<dbReference type="InterPro" id="IPR006009">
    <property type="entry name" value="GlcNAc_MurG"/>
</dbReference>
<feature type="domain" description="Glycosyl transferase family 28 C-terminal" evidence="12">
    <location>
        <begin position="185"/>
        <end position="350"/>
    </location>
</feature>
<dbReference type="RefSeq" id="WP_058022374.1">
    <property type="nucleotide sequence ID" value="NZ_CP013189.1"/>
</dbReference>
<evidence type="ECO:0000256" key="2">
    <source>
        <dbReference type="ARBA" id="ARBA00022618"/>
    </source>
</evidence>
<evidence type="ECO:0000256" key="5">
    <source>
        <dbReference type="ARBA" id="ARBA00022960"/>
    </source>
</evidence>
<dbReference type="GO" id="GO:0005886">
    <property type="term" value="C:plasma membrane"/>
    <property type="evidence" value="ECO:0007669"/>
    <property type="project" value="UniProtKB-SubCell"/>
</dbReference>
<evidence type="ECO:0000256" key="9">
    <source>
        <dbReference type="ARBA" id="ARBA00023316"/>
    </source>
</evidence>
<comment type="caution">
    <text evidence="10">Lacks conserved residue(s) required for the propagation of feature annotation.</text>
</comment>
<dbReference type="NCBIfam" id="TIGR01133">
    <property type="entry name" value="murG"/>
    <property type="match status" value="1"/>
</dbReference>
<organism evidence="13 14">
    <name type="scientific">Pseudohongiella spirulinae</name>
    <dbReference type="NCBI Taxonomy" id="1249552"/>
    <lineage>
        <taxon>Bacteria</taxon>
        <taxon>Pseudomonadati</taxon>
        <taxon>Pseudomonadota</taxon>
        <taxon>Gammaproteobacteria</taxon>
        <taxon>Pseudomonadales</taxon>
        <taxon>Pseudohongiellaceae</taxon>
        <taxon>Pseudohongiella</taxon>
    </lineage>
</organism>
<dbReference type="GO" id="GO:0051991">
    <property type="term" value="F:UDP-N-acetyl-D-glucosamine:N-acetylmuramoyl-L-alanyl-D-glutamyl-meso-2,6-diaminopimelyl-D-alanyl-D-alanine-diphosphoundecaprenol 4-beta-N-acetylglucosaminlytransferase activity"/>
    <property type="evidence" value="ECO:0007669"/>
    <property type="project" value="RHEA"/>
</dbReference>
<comment type="subcellular location">
    <subcellularLocation>
        <location evidence="10">Cell membrane</location>
        <topology evidence="10">Peripheral membrane protein</topology>
        <orientation evidence="10">Cytoplasmic side</orientation>
    </subcellularLocation>
</comment>
<name>A0A0S2KG46_9GAMM</name>
<feature type="domain" description="Glycosyltransferase family 28 N-terminal" evidence="11">
    <location>
        <begin position="6"/>
        <end position="143"/>
    </location>
</feature>
<dbReference type="CDD" id="cd03785">
    <property type="entry name" value="GT28_MurG"/>
    <property type="match status" value="1"/>
</dbReference>
<evidence type="ECO:0000256" key="3">
    <source>
        <dbReference type="ARBA" id="ARBA00022676"/>
    </source>
</evidence>
<keyword evidence="6 10" id="KW-0573">Peptidoglycan synthesis</keyword>
<dbReference type="OrthoDB" id="9808936at2"/>
<dbReference type="InterPro" id="IPR004276">
    <property type="entry name" value="GlycoTrans_28_N"/>
</dbReference>
<accession>A0A0S2KG46</accession>
<dbReference type="Pfam" id="PF04101">
    <property type="entry name" value="Glyco_tran_28_C"/>
    <property type="match status" value="1"/>
</dbReference>
<keyword evidence="3 10" id="KW-0328">Glycosyltransferase</keyword>
<dbReference type="GO" id="GO:0009252">
    <property type="term" value="P:peptidoglycan biosynthetic process"/>
    <property type="evidence" value="ECO:0007669"/>
    <property type="project" value="UniProtKB-UniRule"/>
</dbReference>
<feature type="binding site" evidence="10">
    <location>
        <position position="164"/>
    </location>
    <ligand>
        <name>UDP-N-acetyl-alpha-D-glucosamine</name>
        <dbReference type="ChEBI" id="CHEBI:57705"/>
    </ligand>
</feature>
<comment type="catalytic activity">
    <reaction evidence="10">
        <text>di-trans,octa-cis-undecaprenyl diphospho-N-acetyl-alpha-D-muramoyl-L-alanyl-D-glutamyl-meso-2,6-diaminopimeloyl-D-alanyl-D-alanine + UDP-N-acetyl-alpha-D-glucosamine = di-trans,octa-cis-undecaprenyl diphospho-[N-acetyl-alpha-D-glucosaminyl-(1-&gt;4)]-N-acetyl-alpha-D-muramoyl-L-alanyl-D-glutamyl-meso-2,6-diaminopimeloyl-D-alanyl-D-alanine + UDP + H(+)</text>
        <dbReference type="Rhea" id="RHEA:31227"/>
        <dbReference type="ChEBI" id="CHEBI:15378"/>
        <dbReference type="ChEBI" id="CHEBI:57705"/>
        <dbReference type="ChEBI" id="CHEBI:58223"/>
        <dbReference type="ChEBI" id="CHEBI:61387"/>
        <dbReference type="ChEBI" id="CHEBI:61388"/>
        <dbReference type="EC" id="2.4.1.227"/>
    </reaction>
</comment>
<evidence type="ECO:0000259" key="11">
    <source>
        <dbReference type="Pfam" id="PF03033"/>
    </source>
</evidence>
<evidence type="ECO:0000256" key="8">
    <source>
        <dbReference type="ARBA" id="ARBA00023306"/>
    </source>
</evidence>
<dbReference type="KEGG" id="pspi:PS2015_2295"/>
<keyword evidence="9 10" id="KW-0961">Cell wall biogenesis/degradation</keyword>
<dbReference type="Proteomes" id="UP000065641">
    <property type="component" value="Chromosome"/>
</dbReference>
<keyword evidence="5 10" id="KW-0133">Cell shape</keyword>
<evidence type="ECO:0000256" key="6">
    <source>
        <dbReference type="ARBA" id="ARBA00022984"/>
    </source>
</evidence>
<gene>
    <name evidence="10" type="primary">murG</name>
    <name evidence="13" type="ORF">PS2015_2295</name>
</gene>
<comment type="similarity">
    <text evidence="10">Belongs to the glycosyltransferase 28 family. MurG subfamily.</text>
</comment>
<dbReference type="Gene3D" id="3.40.50.2000">
    <property type="entry name" value="Glycogen Phosphorylase B"/>
    <property type="match status" value="2"/>
</dbReference>
<dbReference type="Pfam" id="PF03033">
    <property type="entry name" value="Glyco_transf_28"/>
    <property type="match status" value="1"/>
</dbReference>
<keyword evidence="14" id="KW-1185">Reference proteome</keyword>
<feature type="binding site" evidence="10">
    <location>
        <position position="294"/>
    </location>
    <ligand>
        <name>UDP-N-acetyl-alpha-D-glucosamine</name>
        <dbReference type="ChEBI" id="CHEBI:57705"/>
    </ligand>
</feature>
<dbReference type="GO" id="GO:0008360">
    <property type="term" value="P:regulation of cell shape"/>
    <property type="evidence" value="ECO:0007669"/>
    <property type="project" value="UniProtKB-KW"/>
</dbReference>
<dbReference type="InterPro" id="IPR007235">
    <property type="entry name" value="Glyco_trans_28_C"/>
</dbReference>
<proteinExistence type="inferred from homology"/>
<evidence type="ECO:0000259" key="12">
    <source>
        <dbReference type="Pfam" id="PF04101"/>
    </source>
</evidence>